<evidence type="ECO:0000313" key="12">
    <source>
        <dbReference type="EMBL" id="ETN37818.1"/>
    </source>
</evidence>
<comment type="similarity">
    <text evidence="2">Belongs to the glycosyl hydrolase 81 family.</text>
</comment>
<dbReference type="Gene3D" id="2.70.98.30">
    <property type="entry name" value="Golgi alpha-mannosidase II, domain 4"/>
    <property type="match status" value="1"/>
</dbReference>
<evidence type="ECO:0000256" key="5">
    <source>
        <dbReference type="ARBA" id="ARBA00023277"/>
    </source>
</evidence>
<evidence type="ECO:0000259" key="11">
    <source>
        <dbReference type="Pfam" id="PF17652"/>
    </source>
</evidence>
<dbReference type="OrthoDB" id="4473401at2759"/>
<dbReference type="VEuPathDB" id="FungiDB:HMPREF1541_07441"/>
<dbReference type="AlphaFoldDB" id="W2RQ30"/>
<evidence type="ECO:0000256" key="3">
    <source>
        <dbReference type="ARBA" id="ARBA00012780"/>
    </source>
</evidence>
<dbReference type="PANTHER" id="PTHR31983">
    <property type="entry name" value="ENDO-1,3(4)-BETA-GLUCANASE 1"/>
    <property type="match status" value="1"/>
</dbReference>
<evidence type="ECO:0000256" key="4">
    <source>
        <dbReference type="ARBA" id="ARBA00022801"/>
    </source>
</evidence>
<comment type="catalytic activity">
    <reaction evidence="1">
        <text>Hydrolysis of (1-&gt;3)-beta-D-glucosidic linkages in (1-&gt;3)-beta-D-glucans.</text>
        <dbReference type="EC" id="3.2.1.39"/>
    </reaction>
</comment>
<dbReference type="HOGENOM" id="CLU_005482_2_0_1"/>
<feature type="signal peptide" evidence="9">
    <location>
        <begin position="1"/>
        <end position="20"/>
    </location>
</feature>
<evidence type="ECO:0000256" key="6">
    <source>
        <dbReference type="ARBA" id="ARBA00023295"/>
    </source>
</evidence>
<dbReference type="PANTHER" id="PTHR31983:SF0">
    <property type="entry name" value="GLUCAN ENDO-1,3-BETA-D-GLUCOSIDASE 2"/>
    <property type="match status" value="1"/>
</dbReference>
<dbReference type="Gene3D" id="1.10.287.1170">
    <property type="entry name" value="glycoside hydrolase family 81 endo-[beta] glucanase"/>
    <property type="match status" value="1"/>
</dbReference>
<feature type="chain" id="PRO_5004823665" description="glucan endo-1,3-beta-D-glucosidase" evidence="9">
    <location>
        <begin position="21"/>
        <end position="983"/>
    </location>
</feature>
<dbReference type="InParanoid" id="W2RQ30"/>
<dbReference type="EMBL" id="KB822723">
    <property type="protein sequence ID" value="ETN37818.1"/>
    <property type="molecule type" value="Genomic_DNA"/>
</dbReference>
<dbReference type="Pfam" id="PF03639">
    <property type="entry name" value="Glyco_hydro_81"/>
    <property type="match status" value="1"/>
</dbReference>
<dbReference type="GO" id="GO:0052861">
    <property type="term" value="F:endo-1,3(4)-beta-glucanase activity"/>
    <property type="evidence" value="ECO:0007669"/>
    <property type="project" value="InterPro"/>
</dbReference>
<feature type="domain" description="Glycosyl hydrolase family 81 C-terminal" evidence="11">
    <location>
        <begin position="621"/>
        <end position="973"/>
    </location>
</feature>
<keyword evidence="7" id="KW-0961">Cell wall biogenesis/degradation</keyword>
<sequence>MSAPHLIILLTVTQALLAGAFPIPFRQWFSLFTDTCDSPPHSPSQPSNDDTLTQVGVSVDAAAQESNSSLYTSVITFNDPSLSLHTVTATELPNPQHPSNTTGSPDTTGSLVTTIQTEGNPPVQPFPTSLPSVTESTLEPLNTTGLSVNVSTVPSTLTQTITLPLTTFETVITTETVITIAVPTTAVLTQVTVVESTYTSDGSVITTSSVGTTAVTTIGSALVETTLSASQTNTSTITTVITTDDPDSVPIATASPACLLSMGCDGQDMFLPVAIGQPPANLQPRAGHPVPRLGIVNTTGPIETNKFYSNFHLGLQRFPAFVTPYSLTWSKGTGNALSWGMAISHIESNQKVFGPSNDNIPGKPNSYYINPLGIQSLIVSAKELQKDTVLKTDELHFMTGRAILLPNEGSTSSILLPMASGMGFVSALYTNLKPWVQSSVFFRNVAQIASPKSGVWKYKLTLEDGKIWLLYAMSDSGVPPNFALISSTLLQGVDNWSGLIQIAKLPDESAEAIYDDAVGVYPTSGHVGGYAHNTTAEYSLSWSKGGPYASNTSLLMFALPHHVESFTSTTRSSVKNLRLNTLTKGIATAVFADYWSLQETLSTSMGFAPWRPQGTGPVTNLSANAIAAIQGIAAIEASQDMNAQTNLNSMYYSGKGLSKFATLCYVMHEMSDQQDLASAALEKLKTAFAVFTENRQEFPLLYDTDWKGLVSSASYVTGDSGLDFGNSYYNDHHFHYGYFIHAAAIIGYLDPSWLPANKDYINALVRDTSNPSSVDQYFPVFRSFDFMAGHSWAKGLYETGDGKDEESSSEDAMYAYALKMWGRTVGDPSMESRGDLMLAVLARSLRHYMLMDSTNQNQPAEFIANKVTGILFENKADHTTYFGNNPEYIQGIHMIPMLPFSTLTRSPQFVAEEWGAYFVDGAFNQAKDVQGGWKGLLYSNLCIINPRASYNFFTQPDFRPEWIDGGATRAWYIAYAAALGGAP</sequence>
<proteinExistence type="inferred from homology"/>
<keyword evidence="9" id="KW-0732">Signal</keyword>
<dbReference type="FunCoup" id="W2RQ30">
    <property type="interactions" value="191"/>
</dbReference>
<evidence type="ECO:0000256" key="7">
    <source>
        <dbReference type="ARBA" id="ARBA00023316"/>
    </source>
</evidence>
<dbReference type="Pfam" id="PF17652">
    <property type="entry name" value="Glyco_hydro81C"/>
    <property type="match status" value="1"/>
</dbReference>
<dbReference type="Gene3D" id="1.20.5.420">
    <property type="entry name" value="Immunoglobulin FC, subunit C"/>
    <property type="match status" value="1"/>
</dbReference>
<evidence type="ECO:0000256" key="8">
    <source>
        <dbReference type="ARBA" id="ARBA00023326"/>
    </source>
</evidence>
<dbReference type="InterPro" id="IPR040451">
    <property type="entry name" value="GH81_N"/>
</dbReference>
<organism evidence="12 13">
    <name type="scientific">Cyphellophora europaea (strain CBS 101466)</name>
    <name type="common">Phialophora europaea</name>
    <dbReference type="NCBI Taxonomy" id="1220924"/>
    <lineage>
        <taxon>Eukaryota</taxon>
        <taxon>Fungi</taxon>
        <taxon>Dikarya</taxon>
        <taxon>Ascomycota</taxon>
        <taxon>Pezizomycotina</taxon>
        <taxon>Eurotiomycetes</taxon>
        <taxon>Chaetothyriomycetidae</taxon>
        <taxon>Chaetothyriales</taxon>
        <taxon>Cyphellophoraceae</taxon>
        <taxon>Cyphellophora</taxon>
    </lineage>
</organism>
<evidence type="ECO:0000256" key="2">
    <source>
        <dbReference type="ARBA" id="ARBA00010730"/>
    </source>
</evidence>
<dbReference type="InterPro" id="IPR040720">
    <property type="entry name" value="GH81_C"/>
</dbReference>
<keyword evidence="5" id="KW-0119">Carbohydrate metabolism</keyword>
<keyword evidence="6" id="KW-0326">Glycosidase</keyword>
<dbReference type="Proteomes" id="UP000030752">
    <property type="component" value="Unassembled WGS sequence"/>
</dbReference>
<dbReference type="FunFam" id="2.70.98.30:FF:000006">
    <property type="entry name" value="Endo-1,3-beta-glucanase Engl1"/>
    <property type="match status" value="1"/>
</dbReference>
<dbReference type="GO" id="GO:0000272">
    <property type="term" value="P:polysaccharide catabolic process"/>
    <property type="evidence" value="ECO:0007669"/>
    <property type="project" value="UniProtKB-KW"/>
</dbReference>
<evidence type="ECO:0000256" key="9">
    <source>
        <dbReference type="SAM" id="SignalP"/>
    </source>
</evidence>
<dbReference type="GeneID" id="19974780"/>
<dbReference type="GO" id="GO:0071555">
    <property type="term" value="P:cell wall organization"/>
    <property type="evidence" value="ECO:0007669"/>
    <property type="project" value="UniProtKB-KW"/>
</dbReference>
<evidence type="ECO:0000313" key="13">
    <source>
        <dbReference type="Proteomes" id="UP000030752"/>
    </source>
</evidence>
<keyword evidence="13" id="KW-1185">Reference proteome</keyword>
<evidence type="ECO:0000256" key="1">
    <source>
        <dbReference type="ARBA" id="ARBA00000382"/>
    </source>
</evidence>
<keyword evidence="4" id="KW-0378">Hydrolase</keyword>
<reference evidence="12 13" key="1">
    <citation type="submission" date="2013-03" db="EMBL/GenBank/DDBJ databases">
        <title>The Genome Sequence of Phialophora europaea CBS 101466.</title>
        <authorList>
            <consortium name="The Broad Institute Genomics Platform"/>
            <person name="Cuomo C."/>
            <person name="de Hoog S."/>
            <person name="Gorbushina A."/>
            <person name="Walker B."/>
            <person name="Young S.K."/>
            <person name="Zeng Q."/>
            <person name="Gargeya S."/>
            <person name="Fitzgerald M."/>
            <person name="Haas B."/>
            <person name="Abouelleil A."/>
            <person name="Allen A.W."/>
            <person name="Alvarado L."/>
            <person name="Arachchi H.M."/>
            <person name="Berlin A.M."/>
            <person name="Chapman S.B."/>
            <person name="Gainer-Dewar J."/>
            <person name="Goldberg J."/>
            <person name="Griggs A."/>
            <person name="Gujja S."/>
            <person name="Hansen M."/>
            <person name="Howarth C."/>
            <person name="Imamovic A."/>
            <person name="Ireland A."/>
            <person name="Larimer J."/>
            <person name="McCowan C."/>
            <person name="Murphy C."/>
            <person name="Pearson M."/>
            <person name="Poon T.W."/>
            <person name="Priest M."/>
            <person name="Roberts A."/>
            <person name="Saif S."/>
            <person name="Shea T."/>
            <person name="Sisk P."/>
            <person name="Sykes S."/>
            <person name="Wortman J."/>
            <person name="Nusbaum C."/>
            <person name="Birren B."/>
        </authorList>
    </citation>
    <scope>NUCLEOTIDE SEQUENCE [LARGE SCALE GENOMIC DNA]</scope>
    <source>
        <strain evidence="12 13">CBS 101466</strain>
    </source>
</reference>
<dbReference type="GO" id="GO:0009986">
    <property type="term" value="C:cell surface"/>
    <property type="evidence" value="ECO:0007669"/>
    <property type="project" value="TreeGrafter"/>
</dbReference>
<dbReference type="GO" id="GO:0042973">
    <property type="term" value="F:glucan endo-1,3-beta-D-glucosidase activity"/>
    <property type="evidence" value="ECO:0007669"/>
    <property type="project" value="UniProtKB-EC"/>
</dbReference>
<name>W2RQ30_CYPE1</name>
<dbReference type="PROSITE" id="PS52008">
    <property type="entry name" value="GH81"/>
    <property type="match status" value="1"/>
</dbReference>
<feature type="domain" description="Glycosyl hydrolase family 81 N-terminal" evidence="10">
    <location>
        <begin position="288"/>
        <end position="611"/>
    </location>
</feature>
<dbReference type="STRING" id="1220924.W2RQ30"/>
<protein>
    <recommendedName>
        <fullName evidence="3">glucan endo-1,3-beta-D-glucosidase</fullName>
        <ecNumber evidence="3">3.2.1.39</ecNumber>
    </recommendedName>
</protein>
<gene>
    <name evidence="12" type="ORF">HMPREF1541_07441</name>
</gene>
<dbReference type="RefSeq" id="XP_008719987.1">
    <property type="nucleotide sequence ID" value="XM_008721765.1"/>
</dbReference>
<evidence type="ECO:0000259" key="10">
    <source>
        <dbReference type="Pfam" id="PF03639"/>
    </source>
</evidence>
<dbReference type="EC" id="3.2.1.39" evidence="3"/>
<accession>W2RQ30</accession>
<dbReference type="eggNOG" id="KOG2254">
    <property type="taxonomic scope" value="Eukaryota"/>
</dbReference>
<dbReference type="InterPro" id="IPR005200">
    <property type="entry name" value="Endo-beta-glucanase"/>
</dbReference>
<keyword evidence="8" id="KW-0624">Polysaccharide degradation</keyword>